<evidence type="ECO:0000256" key="13">
    <source>
        <dbReference type="ARBA" id="ARBA00023244"/>
    </source>
</evidence>
<dbReference type="UniPathway" id="UPA00252">
    <property type="reaction ID" value="UER00325"/>
</dbReference>
<keyword evidence="19" id="KW-0812">Transmembrane</keyword>
<dbReference type="STRING" id="1403190.A0A0F0I9C1"/>
<comment type="pathway">
    <text evidence="3">Porphyrin-containing compound metabolism; protoheme biosynthesis; protoheme from protoporphyrin-IX: step 1/1.</text>
</comment>
<feature type="transmembrane region" description="Helical" evidence="19">
    <location>
        <begin position="724"/>
        <end position="746"/>
    </location>
</feature>
<dbReference type="EMBL" id="JZEE01000577">
    <property type="protein sequence ID" value="KJK63282.1"/>
    <property type="molecule type" value="Genomic_DNA"/>
</dbReference>
<comment type="subcellular location">
    <subcellularLocation>
        <location evidence="1">Membrane</location>
        <topology evidence="1">Multi-pass membrane protein</topology>
    </subcellularLocation>
    <subcellularLocation>
        <location evidence="2">Mitochondrion inner membrane</location>
        <topology evidence="2">Peripheral membrane protein</topology>
        <orientation evidence="2">Matrix side</orientation>
    </subcellularLocation>
</comment>
<evidence type="ECO:0000313" key="21">
    <source>
        <dbReference type="Proteomes" id="UP000033540"/>
    </source>
</evidence>
<dbReference type="InterPro" id="IPR033659">
    <property type="entry name" value="Ferrochelatase_N"/>
</dbReference>
<evidence type="ECO:0000256" key="16">
    <source>
        <dbReference type="ARBA" id="ARBA00034332"/>
    </source>
</evidence>
<feature type="transmembrane region" description="Helical" evidence="19">
    <location>
        <begin position="961"/>
        <end position="980"/>
    </location>
</feature>
<dbReference type="Gene3D" id="3.40.50.1400">
    <property type="match status" value="2"/>
</dbReference>
<evidence type="ECO:0000256" key="6">
    <source>
        <dbReference type="ARBA" id="ARBA00022792"/>
    </source>
</evidence>
<evidence type="ECO:0000256" key="12">
    <source>
        <dbReference type="ARBA" id="ARBA00023239"/>
    </source>
</evidence>
<evidence type="ECO:0000256" key="10">
    <source>
        <dbReference type="ARBA" id="ARBA00023133"/>
    </source>
</evidence>
<feature type="transmembrane region" description="Helical" evidence="19">
    <location>
        <begin position="817"/>
        <end position="843"/>
    </location>
</feature>
<dbReference type="PROSITE" id="PS00534">
    <property type="entry name" value="FERROCHELATASE"/>
    <property type="match status" value="1"/>
</dbReference>
<evidence type="ECO:0000256" key="7">
    <source>
        <dbReference type="ARBA" id="ARBA00022946"/>
    </source>
</evidence>
<organism evidence="20 21">
    <name type="scientific">Aspergillus parasiticus (strain ATCC 56775 / NRRL 5862 / SRRC 143 / SU-1)</name>
    <dbReference type="NCBI Taxonomy" id="1403190"/>
    <lineage>
        <taxon>Eukaryota</taxon>
        <taxon>Fungi</taxon>
        <taxon>Dikarya</taxon>
        <taxon>Ascomycota</taxon>
        <taxon>Pezizomycotina</taxon>
        <taxon>Eurotiomycetes</taxon>
        <taxon>Eurotiomycetidae</taxon>
        <taxon>Eurotiales</taxon>
        <taxon>Aspergillaceae</taxon>
        <taxon>Aspergillus</taxon>
        <taxon>Aspergillus subgen. Circumdati</taxon>
    </lineage>
</organism>
<dbReference type="InterPro" id="IPR011701">
    <property type="entry name" value="MFS"/>
</dbReference>
<dbReference type="EC" id="4.98.1.1" evidence="16"/>
<proteinExistence type="inferred from homology"/>
<evidence type="ECO:0000256" key="17">
    <source>
        <dbReference type="RuleBase" id="RU004185"/>
    </source>
</evidence>
<name>A0A0F0I9C1_ASPPU</name>
<dbReference type="AlphaFoldDB" id="A0A0F0I9C1"/>
<keyword evidence="9" id="KW-0496">Mitochondrion</keyword>
<dbReference type="PANTHER" id="PTHR11108">
    <property type="entry name" value="FERROCHELATASE"/>
    <property type="match status" value="1"/>
</dbReference>
<evidence type="ECO:0000256" key="1">
    <source>
        <dbReference type="ARBA" id="ARBA00004141"/>
    </source>
</evidence>
<dbReference type="FunFam" id="3.40.50.1400:FF:000003">
    <property type="entry name" value="Ferrochelatase"/>
    <property type="match status" value="1"/>
</dbReference>
<feature type="compositionally biased region" description="Basic and acidic residues" evidence="18">
    <location>
        <begin position="474"/>
        <end position="488"/>
    </location>
</feature>
<feature type="transmembrane region" description="Helical" evidence="19">
    <location>
        <begin position="528"/>
        <end position="547"/>
    </location>
</feature>
<keyword evidence="12" id="KW-0456">Lyase</keyword>
<dbReference type="Pfam" id="PF00762">
    <property type="entry name" value="Ferrochelatase"/>
    <property type="match status" value="1"/>
</dbReference>
<evidence type="ECO:0000256" key="8">
    <source>
        <dbReference type="ARBA" id="ARBA00023004"/>
    </source>
</evidence>
<feature type="transmembrane region" description="Helical" evidence="19">
    <location>
        <begin position="986"/>
        <end position="1008"/>
    </location>
</feature>
<keyword evidence="19" id="KW-1133">Transmembrane helix</keyword>
<evidence type="ECO:0000256" key="15">
    <source>
        <dbReference type="ARBA" id="ARBA00032440"/>
    </source>
</evidence>
<evidence type="ECO:0000256" key="19">
    <source>
        <dbReference type="SAM" id="Phobius"/>
    </source>
</evidence>
<dbReference type="Pfam" id="PF07690">
    <property type="entry name" value="MFS_1"/>
    <property type="match status" value="1"/>
</dbReference>
<feature type="transmembrane region" description="Helical" evidence="19">
    <location>
        <begin position="922"/>
        <end position="940"/>
    </location>
</feature>
<accession>A0A0F0I9C1</accession>
<sequence>MALRRTFALPRQLLRPVARSSLGYYTEQRNGFATAVPPVTQDATGSKGPTAMVFLNMGGPSTTNEVEDFLSRLFADGDLIPLGRLQTYLGPLIAKRRTPKIQKQYADIGGGSPIRKWSEYQCQEMCKLLDKLNPESAPHKPYVAFRYAAPLTEEMYTQLLDDGFGRGKGGRAVAFTQYPQYSCSTTGSSLNELWKWRNRLEGRRANESVDPSGSIQWSVIDRWPTHPGLVEAFAKNIEDQLKTYPEDKRDSVVLLFSAHSLPMSVVNRGDPYPAEVAATVHAVMQRLGFSNPYRLCWQSQVGPSAWLGAQTSDTVMEYVKRGQTDIVLVPIAFTSDHIETLYELDLEVMEEANSPGVKRAESLNGSPIFIEALANIAQEHLRKGEKCSRQMTLRCQGCKSDRCLEQKKFFAGEEAASLVVGHWAYIVCLLTCISVNALLLEMTNQTNSSVDADVGGQLRSRPVVPAQNHPRNTGGDDPKDPAQLHVHEQTPLLQRTREESDDEGLDTSSQDSAALNAGLWRSRTKASVFWLFPFLLLYMLGFGGAAVPKINLMVSLTCRDYLAERASSDPGFTYLPVLLGKDNSQCQIPEVQSLVARFQLYYNLVVGLLSALISPQLGHLSDRYGRTSMIAVSAIGTVLAEIITVIVAANAERVSLYLLLLGATFDGLGGSFTAIMALSTSYASDCTISGKRSVAFGYLHGAIFTGIAAGPFLVAILMKKTHDIMSVFCSALALHVLFFFVVLLVIPESLSKEQKQRAQEKHQVKLAHQEDVGWLSMTFWNPKKIIAPLAILFPPAGRPSTLFPNRGGASPALRRNIILLSVIDTLHLGMALGTSQIIIIYAGYMFGWGNVESSIFVSIISSVRVLNFFIVLPIITRIFREEPREDLVISGSGALDVILIRVSILLDMIGFAGFALANHGSLLILSGVVTSLGGIAAPVLQSSLTKHVPRDRIGQILGAKGLLHAIARVIAPSICSFIYSVTVGKFSQAVFVCLSLVFGIAFCCTLYIKAHGK</sequence>
<keyword evidence="11 19" id="KW-0472">Membrane</keyword>
<dbReference type="InterPro" id="IPR033644">
    <property type="entry name" value="Ferrochelatase_C"/>
</dbReference>
<dbReference type="GO" id="GO:0005743">
    <property type="term" value="C:mitochondrial inner membrane"/>
    <property type="evidence" value="ECO:0007669"/>
    <property type="project" value="UniProtKB-SubCell"/>
</dbReference>
<keyword evidence="13" id="KW-0627">Porphyrin biosynthesis</keyword>
<dbReference type="Gene3D" id="1.20.1250.20">
    <property type="entry name" value="MFS general substrate transporter like domains"/>
    <property type="match status" value="1"/>
</dbReference>
<feature type="transmembrane region" description="Helical" evidence="19">
    <location>
        <begin position="630"/>
        <end position="651"/>
    </location>
</feature>
<dbReference type="GO" id="GO:0004325">
    <property type="term" value="F:ferrochelatase activity"/>
    <property type="evidence" value="ECO:0007669"/>
    <property type="project" value="UniProtKB-EC"/>
</dbReference>
<keyword evidence="7" id="KW-0809">Transit peptide</keyword>
<dbReference type="SUPFAM" id="SSF103473">
    <property type="entry name" value="MFS general substrate transporter"/>
    <property type="match status" value="1"/>
</dbReference>
<dbReference type="NCBIfam" id="TIGR00109">
    <property type="entry name" value="hemH"/>
    <property type="match status" value="1"/>
</dbReference>
<dbReference type="CDD" id="cd03411">
    <property type="entry name" value="Ferrochelatase_N"/>
    <property type="match status" value="1"/>
</dbReference>
<dbReference type="PANTHER" id="PTHR11108:SF1">
    <property type="entry name" value="FERROCHELATASE, MITOCHONDRIAL"/>
    <property type="match status" value="1"/>
</dbReference>
<feature type="transmembrane region" description="Helical" evidence="19">
    <location>
        <begin position="657"/>
        <end position="683"/>
    </location>
</feature>
<dbReference type="InterPro" id="IPR019772">
    <property type="entry name" value="Ferrochelatase_AS"/>
</dbReference>
<dbReference type="CDD" id="cd00419">
    <property type="entry name" value="Ferrochelatase_C"/>
    <property type="match status" value="1"/>
</dbReference>
<comment type="similarity">
    <text evidence="4 17">Belongs to the ferrochelatase family.</text>
</comment>
<dbReference type="HAMAP" id="MF_00323">
    <property type="entry name" value="Ferrochelatase"/>
    <property type="match status" value="1"/>
</dbReference>
<dbReference type="GO" id="GO:0006783">
    <property type="term" value="P:heme biosynthetic process"/>
    <property type="evidence" value="ECO:0007669"/>
    <property type="project" value="UniProtKB-KW"/>
</dbReference>
<feature type="transmembrane region" description="Helical" evidence="19">
    <location>
        <begin position="887"/>
        <end position="916"/>
    </location>
</feature>
<evidence type="ECO:0000256" key="4">
    <source>
        <dbReference type="ARBA" id="ARBA00007718"/>
    </source>
</evidence>
<evidence type="ECO:0000256" key="3">
    <source>
        <dbReference type="ARBA" id="ARBA00004943"/>
    </source>
</evidence>
<evidence type="ECO:0000313" key="20">
    <source>
        <dbReference type="EMBL" id="KJK63282.1"/>
    </source>
</evidence>
<keyword evidence="8" id="KW-0408">Iron</keyword>
<feature type="transmembrane region" description="Helical" evidence="19">
    <location>
        <begin position="423"/>
        <end position="440"/>
    </location>
</feature>
<comment type="caution">
    <text evidence="20">The sequence shown here is derived from an EMBL/GenBank/DDBJ whole genome shotgun (WGS) entry which is preliminary data.</text>
</comment>
<evidence type="ECO:0000256" key="18">
    <source>
        <dbReference type="SAM" id="MobiDB-lite"/>
    </source>
</evidence>
<evidence type="ECO:0000256" key="2">
    <source>
        <dbReference type="ARBA" id="ARBA00004443"/>
    </source>
</evidence>
<dbReference type="OrthoDB" id="3026777at2759"/>
<reference evidence="20 21" key="1">
    <citation type="submission" date="2015-02" db="EMBL/GenBank/DDBJ databases">
        <title>Draft genome sequence of Aspergillus parasiticus SU-1.</title>
        <authorList>
            <person name="Yu J."/>
            <person name="Fedorova N."/>
            <person name="Yin Y."/>
            <person name="Losada L."/>
            <person name="Zafar N."/>
            <person name="Taujale R."/>
            <person name="Ehrlich K.C."/>
            <person name="Bhatnagar D."/>
            <person name="Cleveland T.E."/>
            <person name="Bennett J.W."/>
            <person name="Nierman W.C."/>
        </authorList>
    </citation>
    <scope>NUCLEOTIDE SEQUENCE [LARGE SCALE GENOMIC DNA]</scope>
    <source>
        <strain evidence="21">ATCC 56775 / NRRL 5862 / SRRC 143 / SU-1</strain>
    </source>
</reference>
<feature type="transmembrane region" description="Helical" evidence="19">
    <location>
        <begin position="695"/>
        <end position="718"/>
    </location>
</feature>
<feature type="transmembrane region" description="Helical" evidence="19">
    <location>
        <begin position="855"/>
        <end position="875"/>
    </location>
</feature>
<evidence type="ECO:0000256" key="11">
    <source>
        <dbReference type="ARBA" id="ARBA00023136"/>
    </source>
</evidence>
<protein>
    <recommendedName>
        <fullName evidence="5">Ferrochelatase, mitochondrial</fullName>
        <ecNumber evidence="16">4.98.1.1</ecNumber>
    </recommendedName>
    <alternativeName>
        <fullName evidence="15">Heme synthase</fullName>
    </alternativeName>
    <alternativeName>
        <fullName evidence="14">Protoheme ferro-lyase</fullName>
    </alternativeName>
</protein>
<dbReference type="Proteomes" id="UP000033540">
    <property type="component" value="Unassembled WGS sequence"/>
</dbReference>
<evidence type="ECO:0000256" key="5">
    <source>
        <dbReference type="ARBA" id="ARBA00021249"/>
    </source>
</evidence>
<dbReference type="InterPro" id="IPR036259">
    <property type="entry name" value="MFS_trans_sf"/>
</dbReference>
<keyword evidence="10" id="KW-0350">Heme biosynthesis</keyword>
<keyword evidence="6" id="KW-0999">Mitochondrion inner membrane</keyword>
<evidence type="ECO:0000256" key="9">
    <source>
        <dbReference type="ARBA" id="ARBA00023128"/>
    </source>
</evidence>
<gene>
    <name evidence="20" type="ORF">P875_00033874</name>
</gene>
<dbReference type="InterPro" id="IPR001015">
    <property type="entry name" value="Ferrochelatase"/>
</dbReference>
<dbReference type="SUPFAM" id="SSF53800">
    <property type="entry name" value="Chelatase"/>
    <property type="match status" value="1"/>
</dbReference>
<feature type="region of interest" description="Disordered" evidence="18">
    <location>
        <begin position="461"/>
        <end position="509"/>
    </location>
</feature>
<evidence type="ECO:0000256" key="14">
    <source>
        <dbReference type="ARBA" id="ARBA00029619"/>
    </source>
</evidence>
<dbReference type="GO" id="GO:0022857">
    <property type="term" value="F:transmembrane transporter activity"/>
    <property type="evidence" value="ECO:0007669"/>
    <property type="project" value="InterPro"/>
</dbReference>